<comment type="caution">
    <text evidence="2">The sequence shown here is derived from an EMBL/GenBank/DDBJ whole genome shotgun (WGS) entry which is preliminary data.</text>
</comment>
<dbReference type="Proteomes" id="UP000230233">
    <property type="component" value="Chromosome V"/>
</dbReference>
<dbReference type="AlphaFoldDB" id="A0A2G5TSZ4"/>
<gene>
    <name evidence="2" type="primary">Cnig_chr_V.g21670</name>
    <name evidence="2" type="ORF">B9Z55_021670</name>
</gene>
<evidence type="ECO:0000313" key="3">
    <source>
        <dbReference type="Proteomes" id="UP000230233"/>
    </source>
</evidence>
<feature type="region of interest" description="Disordered" evidence="1">
    <location>
        <begin position="1"/>
        <end position="22"/>
    </location>
</feature>
<evidence type="ECO:0000313" key="2">
    <source>
        <dbReference type="EMBL" id="PIC30425.1"/>
    </source>
</evidence>
<evidence type="ECO:0000256" key="1">
    <source>
        <dbReference type="SAM" id="MobiDB-lite"/>
    </source>
</evidence>
<organism evidence="2 3">
    <name type="scientific">Caenorhabditis nigoni</name>
    <dbReference type="NCBI Taxonomy" id="1611254"/>
    <lineage>
        <taxon>Eukaryota</taxon>
        <taxon>Metazoa</taxon>
        <taxon>Ecdysozoa</taxon>
        <taxon>Nematoda</taxon>
        <taxon>Chromadorea</taxon>
        <taxon>Rhabditida</taxon>
        <taxon>Rhabditina</taxon>
        <taxon>Rhabditomorpha</taxon>
        <taxon>Rhabditoidea</taxon>
        <taxon>Rhabditidae</taxon>
        <taxon>Peloderinae</taxon>
        <taxon>Caenorhabditis</taxon>
    </lineage>
</organism>
<proteinExistence type="predicted"/>
<name>A0A2G5TSZ4_9PELO</name>
<protein>
    <submittedName>
        <fullName evidence="2">Uncharacterized protein</fullName>
    </submittedName>
</protein>
<reference evidence="3" key="1">
    <citation type="submission" date="2017-10" db="EMBL/GenBank/DDBJ databases">
        <title>Rapid genome shrinkage in a self-fertile nematode reveals novel sperm competition proteins.</title>
        <authorList>
            <person name="Yin D."/>
            <person name="Schwarz E.M."/>
            <person name="Thomas C.G."/>
            <person name="Felde R.L."/>
            <person name="Korf I.F."/>
            <person name="Cutter A.D."/>
            <person name="Schartner C.M."/>
            <person name="Ralston E.J."/>
            <person name="Meyer B.J."/>
            <person name="Haag E.S."/>
        </authorList>
    </citation>
    <scope>NUCLEOTIDE SEQUENCE [LARGE SCALE GENOMIC DNA]</scope>
    <source>
        <strain evidence="3">JU1422</strain>
    </source>
</reference>
<sequence>MPKNRQKSKKPINEISKTEKQEQDFDSWLWGHLFYMDCDMKKFQERKAIYLKYQELKKEGKLDEFKYEQSENSGDLKMLKLEEEKAEFPEEISEKSEIPEDWEFEIPKRTRHPFSDSSLSDY</sequence>
<accession>A0A2G5TSZ4</accession>
<feature type="compositionally biased region" description="Basic residues" evidence="1">
    <location>
        <begin position="1"/>
        <end position="10"/>
    </location>
</feature>
<keyword evidence="3" id="KW-1185">Reference proteome</keyword>
<dbReference type="EMBL" id="PDUG01000005">
    <property type="protein sequence ID" value="PIC30425.1"/>
    <property type="molecule type" value="Genomic_DNA"/>
</dbReference>